<gene>
    <name evidence="1" type="ORF">E7101_04120</name>
</gene>
<evidence type="ECO:0000313" key="2">
    <source>
        <dbReference type="Proteomes" id="UP000806522"/>
    </source>
</evidence>
<dbReference type="AlphaFoldDB" id="A0A9D5P3G1"/>
<name>A0A9D5P3G1_XYLRU</name>
<dbReference type="Proteomes" id="UP000806522">
    <property type="component" value="Unassembled WGS sequence"/>
</dbReference>
<accession>A0A9D5P3G1</accession>
<dbReference type="EMBL" id="SUYC01000003">
    <property type="protein sequence ID" value="MBE6270118.1"/>
    <property type="molecule type" value="Genomic_DNA"/>
</dbReference>
<proteinExistence type="predicted"/>
<organism evidence="1 2">
    <name type="scientific">Xylanibacter ruminicola</name>
    <name type="common">Prevotella ruminicola</name>
    <dbReference type="NCBI Taxonomy" id="839"/>
    <lineage>
        <taxon>Bacteria</taxon>
        <taxon>Pseudomonadati</taxon>
        <taxon>Bacteroidota</taxon>
        <taxon>Bacteroidia</taxon>
        <taxon>Bacteroidales</taxon>
        <taxon>Prevotellaceae</taxon>
        <taxon>Xylanibacter</taxon>
    </lineage>
</organism>
<evidence type="ECO:0000313" key="1">
    <source>
        <dbReference type="EMBL" id="MBE6270118.1"/>
    </source>
</evidence>
<reference evidence="1" key="1">
    <citation type="submission" date="2019-04" db="EMBL/GenBank/DDBJ databases">
        <title>Evolution of Biomass-Degrading Anaerobic Consortia Revealed by Metagenomics.</title>
        <authorList>
            <person name="Peng X."/>
        </authorList>
    </citation>
    <scope>NUCLEOTIDE SEQUENCE</scope>
    <source>
        <strain evidence="1">SIG140</strain>
    </source>
</reference>
<comment type="caution">
    <text evidence="1">The sequence shown here is derived from an EMBL/GenBank/DDBJ whole genome shotgun (WGS) entry which is preliminary data.</text>
</comment>
<protein>
    <submittedName>
        <fullName evidence="1">Uncharacterized protein</fullName>
    </submittedName>
</protein>
<sequence length="241" mass="28637">MNCKEIYNAIEHDFPKVKYRTQYMMPKVVKELEKELKFPAWRICKYTVPESCNTYNLCYYAEFPENAQSPTNIHYCIVDTDEVVAIIRALTGKYLKPDGAITELKQIHLYTYHFLEQYNNRFLKNNTLSHEEIACMFICRNRFITPTRMNERINRNFKKHGRFNSYVYEVRDGVCFAQTSFEDAKDENGNLIPDDVGTLLILFTTFMNENDMSEEQIKGIEDEQKILFKTIDKLFFRNLVE</sequence>